<evidence type="ECO:0000256" key="6">
    <source>
        <dbReference type="SAM" id="MobiDB-lite"/>
    </source>
</evidence>
<evidence type="ECO:0000313" key="9">
    <source>
        <dbReference type="EMBL" id="KAK3087033.1"/>
    </source>
</evidence>
<gene>
    <name evidence="9" type="ORF">FSP39_000700</name>
</gene>
<organism evidence="9 10">
    <name type="scientific">Pinctada imbricata</name>
    <name type="common">Atlantic pearl-oyster</name>
    <name type="synonym">Pinctada martensii</name>
    <dbReference type="NCBI Taxonomy" id="66713"/>
    <lineage>
        <taxon>Eukaryota</taxon>
        <taxon>Metazoa</taxon>
        <taxon>Spiralia</taxon>
        <taxon>Lophotrochozoa</taxon>
        <taxon>Mollusca</taxon>
        <taxon>Bivalvia</taxon>
        <taxon>Autobranchia</taxon>
        <taxon>Pteriomorphia</taxon>
        <taxon>Pterioida</taxon>
        <taxon>Pterioidea</taxon>
        <taxon>Pteriidae</taxon>
        <taxon>Pinctada</taxon>
    </lineage>
</organism>
<feature type="transmembrane region" description="Helical" evidence="7">
    <location>
        <begin position="53"/>
        <end position="73"/>
    </location>
</feature>
<keyword evidence="4 7" id="KW-1133">Transmembrane helix</keyword>
<evidence type="ECO:0000256" key="4">
    <source>
        <dbReference type="ARBA" id="ARBA00022989"/>
    </source>
</evidence>
<feature type="transmembrane region" description="Helical" evidence="7">
    <location>
        <begin position="79"/>
        <end position="104"/>
    </location>
</feature>
<proteinExistence type="inferred from homology"/>
<dbReference type="PANTHER" id="PTHR21016:SF25">
    <property type="entry name" value="TM2 DOMAIN-CONTAINING PROTEIN DDB_G0277895-RELATED"/>
    <property type="match status" value="1"/>
</dbReference>
<dbReference type="EMBL" id="VSWD01000011">
    <property type="protein sequence ID" value="KAK3087033.1"/>
    <property type="molecule type" value="Genomic_DNA"/>
</dbReference>
<dbReference type="InterPro" id="IPR050932">
    <property type="entry name" value="TM2D1-3-like"/>
</dbReference>
<dbReference type="Pfam" id="PF05154">
    <property type="entry name" value="TM2"/>
    <property type="match status" value="4"/>
</dbReference>
<feature type="region of interest" description="Disordered" evidence="6">
    <location>
        <begin position="384"/>
        <end position="411"/>
    </location>
</feature>
<dbReference type="GO" id="GO:0016020">
    <property type="term" value="C:membrane"/>
    <property type="evidence" value="ECO:0007669"/>
    <property type="project" value="UniProtKB-SubCell"/>
</dbReference>
<dbReference type="AlphaFoldDB" id="A0AA88Y0U3"/>
<keyword evidence="10" id="KW-1185">Reference proteome</keyword>
<sequence length="411" mass="46566">MKPSSENTATESYPSPNSGYQQGYHGYQQRHSVDPVMTYNTLMSPPYQPKKSLVEAYLLAIPLGFLGAHHFYLRRPGFGVLYFFTFGLLGCGWLIDLFRMPVLVSDCNKRQTDLNLQYKKRLDDAYVLWFPFGFLGFHHFYLRNYGLGTLYLFTFGILGIGWIVDLFMMPRHVREANKLTQVPREKSTAVAVILAVSPAGLLGFHHFYLNRVIFGFLYMFTFGLLGIGWVVDWFRICVLVARHNRECQSTDLPEKTVDDAYVLWIPPFGLLGLHHFYLERPLWGMLYMFTVGCFGIGWLVDGCRMPCLVKDVNRNRRSAKQLLPTYATPITANNVTYPGATYNYQNNGFNGGMVGGADGTSAPTPGQPPVYPHMPYPQYYAPQYQSTGLTVPPDQPPPYVQQAGPLPPKGQ</sequence>
<feature type="transmembrane region" description="Helical" evidence="7">
    <location>
        <begin position="261"/>
        <end position="278"/>
    </location>
</feature>
<accession>A0AA88Y0U3</accession>
<keyword evidence="5 7" id="KW-0472">Membrane</keyword>
<evidence type="ECO:0000256" key="2">
    <source>
        <dbReference type="ARBA" id="ARBA00008284"/>
    </source>
</evidence>
<comment type="subcellular location">
    <subcellularLocation>
        <location evidence="1">Membrane</location>
        <topology evidence="1">Multi-pass membrane protein</topology>
    </subcellularLocation>
</comment>
<comment type="similarity">
    <text evidence="2">Belongs to the TM2 family.</text>
</comment>
<feature type="transmembrane region" description="Helical" evidence="7">
    <location>
        <begin position="125"/>
        <end position="142"/>
    </location>
</feature>
<protein>
    <recommendedName>
        <fullName evidence="8">TM2 domain-containing protein</fullName>
    </recommendedName>
</protein>
<evidence type="ECO:0000256" key="5">
    <source>
        <dbReference type="ARBA" id="ARBA00023136"/>
    </source>
</evidence>
<feature type="domain" description="TM2" evidence="8">
    <location>
        <begin position="50"/>
        <end position="98"/>
    </location>
</feature>
<evidence type="ECO:0000259" key="8">
    <source>
        <dbReference type="Pfam" id="PF05154"/>
    </source>
</evidence>
<feature type="transmembrane region" description="Helical" evidence="7">
    <location>
        <begin position="189"/>
        <end position="209"/>
    </location>
</feature>
<feature type="transmembrane region" description="Helical" evidence="7">
    <location>
        <begin position="215"/>
        <end position="241"/>
    </location>
</feature>
<reference evidence="9" key="1">
    <citation type="submission" date="2019-08" db="EMBL/GenBank/DDBJ databases">
        <title>The improved chromosome-level genome for the pearl oyster Pinctada fucata martensii using PacBio sequencing and Hi-C.</title>
        <authorList>
            <person name="Zheng Z."/>
        </authorList>
    </citation>
    <scope>NUCLEOTIDE SEQUENCE</scope>
    <source>
        <strain evidence="9">ZZ-2019</strain>
        <tissue evidence="9">Adductor muscle</tissue>
    </source>
</reference>
<feature type="domain" description="TM2" evidence="8">
    <location>
        <begin position="260"/>
        <end position="302"/>
    </location>
</feature>
<keyword evidence="3 7" id="KW-0812">Transmembrane</keyword>
<evidence type="ECO:0000256" key="3">
    <source>
        <dbReference type="ARBA" id="ARBA00022692"/>
    </source>
</evidence>
<evidence type="ECO:0000256" key="7">
    <source>
        <dbReference type="SAM" id="Phobius"/>
    </source>
</evidence>
<feature type="transmembrane region" description="Helical" evidence="7">
    <location>
        <begin position="284"/>
        <end position="300"/>
    </location>
</feature>
<dbReference type="PANTHER" id="PTHR21016">
    <property type="entry name" value="BETA-AMYLOID BINDING PROTEIN-RELATED"/>
    <property type="match status" value="1"/>
</dbReference>
<evidence type="ECO:0000313" key="10">
    <source>
        <dbReference type="Proteomes" id="UP001186944"/>
    </source>
</evidence>
<name>A0AA88Y0U3_PINIB</name>
<dbReference type="Proteomes" id="UP001186944">
    <property type="component" value="Unassembled WGS sequence"/>
</dbReference>
<feature type="domain" description="TM2" evidence="8">
    <location>
        <begin position="125"/>
        <end position="167"/>
    </location>
</feature>
<feature type="transmembrane region" description="Helical" evidence="7">
    <location>
        <begin position="148"/>
        <end position="168"/>
    </location>
</feature>
<dbReference type="InterPro" id="IPR007829">
    <property type="entry name" value="TM2"/>
</dbReference>
<comment type="caution">
    <text evidence="9">The sequence shown here is derived from an EMBL/GenBank/DDBJ whole genome shotgun (WGS) entry which is preliminary data.</text>
</comment>
<feature type="compositionally biased region" description="Pro residues" evidence="6">
    <location>
        <begin position="393"/>
        <end position="411"/>
    </location>
</feature>
<feature type="domain" description="TM2" evidence="8">
    <location>
        <begin position="185"/>
        <end position="234"/>
    </location>
</feature>
<evidence type="ECO:0000256" key="1">
    <source>
        <dbReference type="ARBA" id="ARBA00004141"/>
    </source>
</evidence>